<evidence type="ECO:0000256" key="5">
    <source>
        <dbReference type="ARBA" id="ARBA00022989"/>
    </source>
</evidence>
<dbReference type="Proteomes" id="UP000030832">
    <property type="component" value="Unassembled WGS sequence"/>
</dbReference>
<dbReference type="PANTHER" id="PTHR40043:SF1">
    <property type="entry name" value="UPF0719 INNER MEMBRANE PROTEIN YJFL"/>
    <property type="match status" value="1"/>
</dbReference>
<proteinExistence type="inferred from homology"/>
<evidence type="ECO:0000256" key="4">
    <source>
        <dbReference type="ARBA" id="ARBA00022692"/>
    </source>
</evidence>
<protein>
    <recommendedName>
        <fullName evidence="10">Cell surface protein</fullName>
    </recommendedName>
</protein>
<evidence type="ECO:0000313" key="9">
    <source>
        <dbReference type="Proteomes" id="UP000030832"/>
    </source>
</evidence>
<evidence type="ECO:0000256" key="2">
    <source>
        <dbReference type="ARBA" id="ARBA00005779"/>
    </source>
</evidence>
<reference evidence="8 9" key="1">
    <citation type="submission" date="2014-09" db="EMBL/GenBank/DDBJ databases">
        <title>Genome sequencing and annotation of Bacillus Okhensis strain Kh10-101T.</title>
        <authorList>
            <person name="Prakash J.S."/>
        </authorList>
    </citation>
    <scope>NUCLEOTIDE SEQUENCE [LARGE SCALE GENOMIC DNA]</scope>
    <source>
        <strain evidence="9">Kh10-101T</strain>
    </source>
</reference>
<sequence>MDLTFYLQTFDHFIIYLAVSLVLFAIGTYIFKLVTPYSERAEIKNGNTAVSLKLLGKMAGLVVVLQSAIRHSINLVDLAIWALIAIVIQIVLHLVIEYVLTRNTNLAKEVEKGNIAVGLLLGGVSVLVGMIVAATISY</sequence>
<name>A0A0B0IG99_9BACI</name>
<feature type="transmembrane region" description="Helical" evidence="7">
    <location>
        <begin position="54"/>
        <end position="73"/>
    </location>
</feature>
<keyword evidence="3" id="KW-1003">Cell membrane</keyword>
<evidence type="ECO:0008006" key="10">
    <source>
        <dbReference type="Google" id="ProtNLM"/>
    </source>
</evidence>
<keyword evidence="5 7" id="KW-1133">Transmembrane helix</keyword>
<feature type="transmembrane region" description="Helical" evidence="7">
    <location>
        <begin position="113"/>
        <end position="136"/>
    </location>
</feature>
<evidence type="ECO:0000256" key="7">
    <source>
        <dbReference type="SAM" id="Phobius"/>
    </source>
</evidence>
<keyword evidence="9" id="KW-1185">Reference proteome</keyword>
<dbReference type="PANTHER" id="PTHR40043">
    <property type="entry name" value="UPF0719 INNER MEMBRANE PROTEIN YJFL"/>
    <property type="match status" value="1"/>
</dbReference>
<dbReference type="EMBL" id="JRJU01000032">
    <property type="protein sequence ID" value="KHF38701.1"/>
    <property type="molecule type" value="Genomic_DNA"/>
</dbReference>
<keyword evidence="4 7" id="KW-0812">Transmembrane</keyword>
<gene>
    <name evidence="8" type="ORF">LQ50_19690</name>
</gene>
<evidence type="ECO:0000256" key="1">
    <source>
        <dbReference type="ARBA" id="ARBA00004651"/>
    </source>
</evidence>
<feature type="transmembrane region" description="Helical" evidence="7">
    <location>
        <begin position="13"/>
        <end position="34"/>
    </location>
</feature>
<comment type="subcellular location">
    <subcellularLocation>
        <location evidence="1">Cell membrane</location>
        <topology evidence="1">Multi-pass membrane protein</topology>
    </subcellularLocation>
</comment>
<keyword evidence="6 7" id="KW-0472">Membrane</keyword>
<dbReference type="Pfam" id="PF03994">
    <property type="entry name" value="DUF350"/>
    <property type="match status" value="1"/>
</dbReference>
<feature type="transmembrane region" description="Helical" evidence="7">
    <location>
        <begin position="79"/>
        <end position="101"/>
    </location>
</feature>
<dbReference type="AlphaFoldDB" id="A0A0B0IG99"/>
<dbReference type="InterPro" id="IPR007140">
    <property type="entry name" value="DUF350"/>
</dbReference>
<comment type="similarity">
    <text evidence="2">Belongs to the UPF0719 family.</text>
</comment>
<dbReference type="STRING" id="333138.LQ50_19690"/>
<evidence type="ECO:0000256" key="3">
    <source>
        <dbReference type="ARBA" id="ARBA00022475"/>
    </source>
</evidence>
<evidence type="ECO:0000256" key="6">
    <source>
        <dbReference type="ARBA" id="ARBA00023136"/>
    </source>
</evidence>
<dbReference type="eggNOG" id="COG3766">
    <property type="taxonomic scope" value="Bacteria"/>
</dbReference>
<dbReference type="RefSeq" id="WP_034632080.1">
    <property type="nucleotide sequence ID" value="NZ_JRJU01000032.1"/>
</dbReference>
<dbReference type="GO" id="GO:0005886">
    <property type="term" value="C:plasma membrane"/>
    <property type="evidence" value="ECO:0007669"/>
    <property type="project" value="UniProtKB-SubCell"/>
</dbReference>
<dbReference type="OrthoDB" id="1683095at2"/>
<evidence type="ECO:0000313" key="8">
    <source>
        <dbReference type="EMBL" id="KHF38701.1"/>
    </source>
</evidence>
<accession>A0A0B0IG99</accession>
<organism evidence="8 9">
    <name type="scientific">Halalkalibacter okhensis</name>
    <dbReference type="NCBI Taxonomy" id="333138"/>
    <lineage>
        <taxon>Bacteria</taxon>
        <taxon>Bacillati</taxon>
        <taxon>Bacillota</taxon>
        <taxon>Bacilli</taxon>
        <taxon>Bacillales</taxon>
        <taxon>Bacillaceae</taxon>
        <taxon>Halalkalibacter</taxon>
    </lineage>
</organism>
<comment type="caution">
    <text evidence="8">The sequence shown here is derived from an EMBL/GenBank/DDBJ whole genome shotgun (WGS) entry which is preliminary data.</text>
</comment>